<dbReference type="SMART" id="SM00360">
    <property type="entry name" value="RRM"/>
    <property type="match status" value="1"/>
</dbReference>
<dbReference type="Pfam" id="PF00076">
    <property type="entry name" value="RRM_1"/>
    <property type="match status" value="1"/>
</dbReference>
<name>A0ABM5JBR0_DRORH</name>
<feature type="compositionally biased region" description="Basic residues" evidence="7">
    <location>
        <begin position="580"/>
        <end position="596"/>
    </location>
</feature>
<feature type="compositionally biased region" description="Basic residues" evidence="7">
    <location>
        <begin position="116"/>
        <end position="165"/>
    </location>
</feature>
<dbReference type="EnsemblMetazoa" id="XM_044460324.1">
    <property type="protein sequence ID" value="XP_044316259.1"/>
    <property type="gene ID" value="LOC108038284"/>
</dbReference>
<feature type="compositionally biased region" description="Basic and acidic residues" evidence="7">
    <location>
        <begin position="381"/>
        <end position="394"/>
    </location>
</feature>
<sequence>MPKEKSSKAKDGAEPPTKRQRKDRRERKERKNGKEVIPAGGGEGEGGGGGAGPRVRNRSSTPSFATESESSYSDSSFTSTTSFSFSSSTSSSSSSSDSDEEPEGSTRKPDGPKPSCCRHRHYHRHRRHHHSSRHPHRRCGRGSCHHRSAHGRSTKRSSRKGRRGATHSSTKAPLVIKEEAPAAQAILIPDPIPLPVPAPIPAVLATHPHPQPHPQPVPAPALAPAPAPAPVPAPGHALGPVAKPAPQTVPMEHHHRKTRVRSSGSGLQNLIPATSSHNQAVFQSNTVTVTKSTATPTAAPTAITMPSDDQTMGNSSEGKIKVGGARSSGTKIPLANAMASKSANQVKTTVACSSSKALAKPVNPNSSHSNVNPPTGTKNPETCKIRTSNNERPRRGPTTPTGPAPKRQWDDERSDGYQWKQRRNRSFEGSGGGGGGGDSGGIRVERRGEGGDGGGGGTDTEDSQVAYRNGKPTIRFRQPVRIVRLHIKGLTRQVTKEHITEIFGHFGALTAVDFPMDRYQRRQGRDYAFVEYARPEDCACAIKHMNGGLIDGKRVTVSAFQERMLKAPWSHYRRYSPVNRRQRHNLPSHSRSRSHSLSRFLSRSRSPNFSRSRTRSRSRSRSRYNRRYRTPSRSRFSHGRSSPHYQRTASRSP</sequence>
<feature type="region of interest" description="Disordered" evidence="7">
    <location>
        <begin position="356"/>
        <end position="472"/>
    </location>
</feature>
<feature type="region of interest" description="Disordered" evidence="7">
    <location>
        <begin position="576"/>
        <end position="653"/>
    </location>
</feature>
<dbReference type="PROSITE" id="PS50102">
    <property type="entry name" value="RRM"/>
    <property type="match status" value="1"/>
</dbReference>
<feature type="compositionally biased region" description="Basic residues" evidence="7">
    <location>
        <begin position="18"/>
        <end position="31"/>
    </location>
</feature>
<feature type="compositionally biased region" description="Basic residues" evidence="7">
    <location>
        <begin position="612"/>
        <end position="638"/>
    </location>
</feature>
<feature type="compositionally biased region" description="Low complexity" evidence="7">
    <location>
        <begin position="597"/>
        <end position="611"/>
    </location>
</feature>
<evidence type="ECO:0000256" key="2">
    <source>
        <dbReference type="ARBA" id="ARBA00022664"/>
    </source>
</evidence>
<feature type="compositionally biased region" description="Polar residues" evidence="7">
    <location>
        <begin position="639"/>
        <end position="653"/>
    </location>
</feature>
<evidence type="ECO:0000256" key="3">
    <source>
        <dbReference type="ARBA" id="ARBA00022884"/>
    </source>
</evidence>
<dbReference type="Proteomes" id="UP001652680">
    <property type="component" value="Unassembled WGS sequence"/>
</dbReference>
<feature type="compositionally biased region" description="Low complexity" evidence="7">
    <location>
        <begin position="63"/>
        <end position="96"/>
    </location>
</feature>
<organism evidence="9 10">
    <name type="scientific">Drosophila rhopaloa</name>
    <name type="common">Fruit fly</name>
    <dbReference type="NCBI Taxonomy" id="1041015"/>
    <lineage>
        <taxon>Eukaryota</taxon>
        <taxon>Metazoa</taxon>
        <taxon>Ecdysozoa</taxon>
        <taxon>Arthropoda</taxon>
        <taxon>Hexapoda</taxon>
        <taxon>Insecta</taxon>
        <taxon>Pterygota</taxon>
        <taxon>Neoptera</taxon>
        <taxon>Endopterygota</taxon>
        <taxon>Diptera</taxon>
        <taxon>Brachycera</taxon>
        <taxon>Muscomorpha</taxon>
        <taxon>Ephydroidea</taxon>
        <taxon>Drosophilidae</taxon>
        <taxon>Drosophila</taxon>
        <taxon>Sophophora</taxon>
    </lineage>
</organism>
<evidence type="ECO:0000256" key="6">
    <source>
        <dbReference type="PROSITE-ProRule" id="PRU00176"/>
    </source>
</evidence>
<feature type="compositionally biased region" description="Basic and acidic residues" evidence="7">
    <location>
        <begin position="1"/>
        <end position="17"/>
    </location>
</feature>
<dbReference type="InterPro" id="IPR035979">
    <property type="entry name" value="RBD_domain_sf"/>
</dbReference>
<dbReference type="InterPro" id="IPR000504">
    <property type="entry name" value="RRM_dom"/>
</dbReference>
<dbReference type="InterPro" id="IPR034201">
    <property type="entry name" value="RNPS1_RRM"/>
</dbReference>
<feature type="compositionally biased region" description="Gly residues" evidence="7">
    <location>
        <begin position="429"/>
        <end position="440"/>
    </location>
</feature>
<proteinExistence type="predicted"/>
<dbReference type="InterPro" id="IPR012677">
    <property type="entry name" value="Nucleotide-bd_a/b_plait_sf"/>
</dbReference>
<keyword evidence="4" id="KW-0508">mRNA splicing</keyword>
<feature type="region of interest" description="Disordered" evidence="7">
    <location>
        <begin position="299"/>
        <end position="327"/>
    </location>
</feature>
<dbReference type="PANTHER" id="PTHR15481:SF0">
    <property type="entry name" value="LD23870P-RELATED"/>
    <property type="match status" value="1"/>
</dbReference>
<dbReference type="GeneID" id="108038284"/>
<evidence type="ECO:0000313" key="9">
    <source>
        <dbReference type="EnsemblMetazoa" id="XP_044316259.1"/>
    </source>
</evidence>
<feature type="compositionally biased region" description="Low complexity" evidence="7">
    <location>
        <begin position="361"/>
        <end position="374"/>
    </location>
</feature>
<feature type="compositionally biased region" description="Gly residues" evidence="7">
    <location>
        <begin position="39"/>
        <end position="52"/>
    </location>
</feature>
<dbReference type="Gene3D" id="3.30.70.330">
    <property type="match status" value="1"/>
</dbReference>
<comment type="subcellular location">
    <subcellularLocation>
        <location evidence="1">Nucleus</location>
    </subcellularLocation>
</comment>
<evidence type="ECO:0000256" key="1">
    <source>
        <dbReference type="ARBA" id="ARBA00004123"/>
    </source>
</evidence>
<dbReference type="CDD" id="cd12365">
    <property type="entry name" value="RRM_RNPS1"/>
    <property type="match status" value="1"/>
</dbReference>
<dbReference type="RefSeq" id="XP_044316259.1">
    <property type="nucleotide sequence ID" value="XM_044460324.1"/>
</dbReference>
<feature type="compositionally biased region" description="Pro residues" evidence="7">
    <location>
        <begin position="209"/>
        <end position="229"/>
    </location>
</feature>
<feature type="region of interest" description="Disordered" evidence="7">
    <location>
        <begin position="1"/>
        <end position="176"/>
    </location>
</feature>
<reference evidence="10" key="1">
    <citation type="journal article" date="2021" name="Elife">
        <title>Highly contiguous assemblies of 101 drosophilid genomes.</title>
        <authorList>
            <person name="Kim B.Y."/>
            <person name="Wang J.R."/>
            <person name="Miller D.E."/>
            <person name="Barmina O."/>
            <person name="Delaney E."/>
            <person name="Thompson A."/>
            <person name="Comeault A.A."/>
            <person name="Peede D."/>
            <person name="D'Agostino E.R."/>
            <person name="Pelaez J."/>
            <person name="Aguilar J.M."/>
            <person name="Haji D."/>
            <person name="Matsunaga T."/>
            <person name="Armstrong E.E."/>
            <person name="Zych M."/>
            <person name="Ogawa Y."/>
            <person name="Stamenkovic-Radak M."/>
            <person name="Jelic M."/>
            <person name="Veselinovic M.S."/>
            <person name="Tanaskovic M."/>
            <person name="Eric P."/>
            <person name="Gao J.J."/>
            <person name="Katoh T.K."/>
            <person name="Toda M.J."/>
            <person name="Watabe H."/>
            <person name="Watada M."/>
            <person name="Davis J.S."/>
            <person name="Moyle L.C."/>
            <person name="Manoli G."/>
            <person name="Bertolini E."/>
            <person name="Kostal V."/>
            <person name="Hawley R.S."/>
            <person name="Takahashi A."/>
            <person name="Jones C.D."/>
            <person name="Price D.K."/>
            <person name="Whiteman N."/>
            <person name="Kopp A."/>
            <person name="Matute D.R."/>
            <person name="Petrov D.A."/>
        </authorList>
    </citation>
    <scope>NUCLEOTIDE SEQUENCE [LARGE SCALE GENOMIC DNA]</scope>
</reference>
<evidence type="ECO:0000256" key="5">
    <source>
        <dbReference type="ARBA" id="ARBA00023242"/>
    </source>
</evidence>
<dbReference type="PANTHER" id="PTHR15481">
    <property type="entry name" value="RIBONUCLEIC ACID BINDING PROTEIN S1"/>
    <property type="match status" value="1"/>
</dbReference>
<keyword evidence="3 6" id="KW-0694">RNA-binding</keyword>
<protein>
    <recommendedName>
        <fullName evidence="8">RRM domain-containing protein</fullName>
    </recommendedName>
</protein>
<feature type="domain" description="RRM" evidence="8">
    <location>
        <begin position="483"/>
        <end position="562"/>
    </location>
</feature>
<evidence type="ECO:0000259" key="8">
    <source>
        <dbReference type="PROSITE" id="PS50102"/>
    </source>
</evidence>
<feature type="compositionally biased region" description="Polar residues" evidence="7">
    <location>
        <begin position="307"/>
        <end position="317"/>
    </location>
</feature>
<accession>A0ABM5JBR0</accession>
<keyword evidence="10" id="KW-1185">Reference proteome</keyword>
<evidence type="ECO:0000256" key="4">
    <source>
        <dbReference type="ARBA" id="ARBA00023187"/>
    </source>
</evidence>
<feature type="region of interest" description="Disordered" evidence="7">
    <location>
        <begin position="206"/>
        <end position="229"/>
    </location>
</feature>
<dbReference type="SUPFAM" id="SSF54928">
    <property type="entry name" value="RNA-binding domain, RBD"/>
    <property type="match status" value="1"/>
</dbReference>
<keyword evidence="5" id="KW-0539">Nucleus</keyword>
<evidence type="ECO:0000313" key="10">
    <source>
        <dbReference type="Proteomes" id="UP001652680"/>
    </source>
</evidence>
<keyword evidence="2" id="KW-0507">mRNA processing</keyword>
<reference evidence="9" key="2">
    <citation type="submission" date="2025-05" db="UniProtKB">
        <authorList>
            <consortium name="EnsemblMetazoa"/>
        </authorList>
    </citation>
    <scope>IDENTIFICATION</scope>
</reference>
<evidence type="ECO:0000256" key="7">
    <source>
        <dbReference type="SAM" id="MobiDB-lite"/>
    </source>
</evidence>